<evidence type="ECO:0000256" key="3">
    <source>
        <dbReference type="ARBA" id="ARBA00013831"/>
    </source>
</evidence>
<organism evidence="9">
    <name type="scientific">mine drainage metagenome</name>
    <dbReference type="NCBI Taxonomy" id="410659"/>
    <lineage>
        <taxon>unclassified sequences</taxon>
        <taxon>metagenomes</taxon>
        <taxon>ecological metagenomes</taxon>
    </lineage>
</organism>
<sequence>MKKLLTILMLLASFNVLAAAPELGKEFDKTAQIIPIDTPNKIEVVEVFWYGCIHCYHMDPILNAWVKKLPADVTFKRIPGLPNPSWAPMAKAFYAMDDLKLSDKLHSALFDAIHKQKVLNPTDEKAAIDWIAKEGGVDKSKVEDSFKSFSMNTRLNRAAQYFRATGATGVPSIIINGLFITSSTMAGGNEQALKTTDYIIANIRADKAKAATSKK</sequence>
<name>A0A1J5S4C9_9ZZZZ</name>
<evidence type="ECO:0000313" key="9">
    <source>
        <dbReference type="EMBL" id="OIQ99100.1"/>
    </source>
</evidence>
<dbReference type="AlphaFoldDB" id="A0A1J5S4C9"/>
<comment type="subcellular location">
    <subcellularLocation>
        <location evidence="1">Periplasm</location>
    </subcellularLocation>
</comment>
<evidence type="ECO:0000256" key="6">
    <source>
        <dbReference type="ARBA" id="ARBA00023157"/>
    </source>
</evidence>
<evidence type="ECO:0000256" key="5">
    <source>
        <dbReference type="ARBA" id="ARBA00022764"/>
    </source>
</evidence>
<dbReference type="GO" id="GO:0042597">
    <property type="term" value="C:periplasmic space"/>
    <property type="evidence" value="ECO:0007669"/>
    <property type="project" value="UniProtKB-SubCell"/>
</dbReference>
<dbReference type="InterPro" id="IPR050824">
    <property type="entry name" value="Thiol_disulfide_DsbA"/>
</dbReference>
<dbReference type="PANTHER" id="PTHR35891:SF3">
    <property type="entry name" value="THIOL:DISULFIDE INTERCHANGE PROTEIN DSBL"/>
    <property type="match status" value="1"/>
</dbReference>
<reference evidence="9" key="1">
    <citation type="submission" date="2016-10" db="EMBL/GenBank/DDBJ databases">
        <title>Sequence of Gallionella enrichment culture.</title>
        <authorList>
            <person name="Poehlein A."/>
            <person name="Muehling M."/>
            <person name="Daniel R."/>
        </authorList>
    </citation>
    <scope>NUCLEOTIDE SEQUENCE</scope>
</reference>
<protein>
    <recommendedName>
        <fullName evidence="3">Thiol:disulfide interchange protein DsbA</fullName>
    </recommendedName>
</protein>
<comment type="similarity">
    <text evidence="2">Belongs to the thioredoxin family. DsbA subfamily.</text>
</comment>
<dbReference type="CDD" id="cd03019">
    <property type="entry name" value="DsbA_DsbA"/>
    <property type="match status" value="1"/>
</dbReference>
<evidence type="ECO:0000256" key="1">
    <source>
        <dbReference type="ARBA" id="ARBA00004418"/>
    </source>
</evidence>
<dbReference type="PROSITE" id="PS51352">
    <property type="entry name" value="THIOREDOXIN_2"/>
    <property type="match status" value="1"/>
</dbReference>
<evidence type="ECO:0000259" key="8">
    <source>
        <dbReference type="PROSITE" id="PS51352"/>
    </source>
</evidence>
<dbReference type="InterPro" id="IPR036249">
    <property type="entry name" value="Thioredoxin-like_sf"/>
</dbReference>
<accession>A0A1J5S4C9</accession>
<keyword evidence="4" id="KW-0732">Signal</keyword>
<feature type="domain" description="Thioredoxin" evidence="8">
    <location>
        <begin position="14"/>
        <end position="151"/>
    </location>
</feature>
<keyword evidence="7" id="KW-0676">Redox-active center</keyword>
<dbReference type="InterPro" id="IPR013766">
    <property type="entry name" value="Thioredoxin_domain"/>
</dbReference>
<keyword evidence="5" id="KW-0574">Periplasm</keyword>
<evidence type="ECO:0000256" key="4">
    <source>
        <dbReference type="ARBA" id="ARBA00022729"/>
    </source>
</evidence>
<dbReference type="SUPFAM" id="SSF52833">
    <property type="entry name" value="Thioredoxin-like"/>
    <property type="match status" value="1"/>
</dbReference>
<dbReference type="InterPro" id="IPR023205">
    <property type="entry name" value="DsbA/DsbL"/>
</dbReference>
<gene>
    <name evidence="9" type="primary">dsbA_4</name>
    <name evidence="9" type="ORF">GALL_188360</name>
</gene>
<dbReference type="Gene3D" id="3.40.30.10">
    <property type="entry name" value="Glutaredoxin"/>
    <property type="match status" value="1"/>
</dbReference>
<dbReference type="PIRSF" id="PIRSF001488">
    <property type="entry name" value="Tdi_protein"/>
    <property type="match status" value="1"/>
</dbReference>
<comment type="caution">
    <text evidence="9">The sequence shown here is derived from an EMBL/GenBank/DDBJ whole genome shotgun (WGS) entry which is preliminary data.</text>
</comment>
<dbReference type="PANTHER" id="PTHR35891">
    <property type="entry name" value="THIOL:DISULFIDE INTERCHANGE PROTEIN DSBA"/>
    <property type="match status" value="1"/>
</dbReference>
<dbReference type="GO" id="GO:0016491">
    <property type="term" value="F:oxidoreductase activity"/>
    <property type="evidence" value="ECO:0007669"/>
    <property type="project" value="InterPro"/>
</dbReference>
<evidence type="ECO:0000256" key="2">
    <source>
        <dbReference type="ARBA" id="ARBA00005791"/>
    </source>
</evidence>
<dbReference type="Pfam" id="PF01323">
    <property type="entry name" value="DSBA"/>
    <property type="match status" value="1"/>
</dbReference>
<keyword evidence="6" id="KW-1015">Disulfide bond</keyword>
<dbReference type="EMBL" id="MLJW01000110">
    <property type="protein sequence ID" value="OIQ99100.1"/>
    <property type="molecule type" value="Genomic_DNA"/>
</dbReference>
<evidence type="ECO:0000256" key="7">
    <source>
        <dbReference type="ARBA" id="ARBA00023284"/>
    </source>
</evidence>
<proteinExistence type="inferred from homology"/>
<dbReference type="InterPro" id="IPR001853">
    <property type="entry name" value="DSBA-like_thioredoxin_dom"/>
</dbReference>